<keyword evidence="2" id="KW-0472">Membrane</keyword>
<dbReference type="SUPFAM" id="SSF47781">
    <property type="entry name" value="RuvA domain 2-like"/>
    <property type="match status" value="1"/>
</dbReference>
<comment type="caution">
    <text evidence="4">The sequence shown here is derived from an EMBL/GenBank/DDBJ whole genome shotgun (WGS) entry which is preliminary data.</text>
</comment>
<gene>
    <name evidence="4" type="ORF">P4R38_13430</name>
</gene>
<keyword evidence="5" id="KW-1185">Reference proteome</keyword>
<dbReference type="SMART" id="SM00278">
    <property type="entry name" value="HhH1"/>
    <property type="match status" value="2"/>
</dbReference>
<dbReference type="InterPro" id="IPR003583">
    <property type="entry name" value="Hlx-hairpin-Hlx_DNA-bd_motif"/>
</dbReference>
<dbReference type="Gene3D" id="1.10.150.320">
    <property type="entry name" value="Photosystem II 12 kDa extrinsic protein"/>
    <property type="match status" value="1"/>
</dbReference>
<sequence>MGSRRAASPPPDRLAAVLGEVDRARRGGWVPQESTVSDERPRRRPSTGSRRDTSASVTAADRAGHRGGEPDRVRPYAPLIRTPSSLQGAQVGTSRLALVGVLMLVAAAVVVLGGRMMWVRAMAEPHPARGPLPVATSTPSGIATSSARTRVPGVAPAAAGPTSAATSLLVHVVGQVRQPGVVRLTAGARVQDAVRAAGGTTGTADLARVNLARPVVDGEQVVIPRPGEQVDPVQGPPAATGLPTAAGGTGGTAAAVGAPVDLNAADETALDALPGVGPVIAQRIVQWRTDNGRFSTVEELSEVSGIGDKLMEKLRPLVRV</sequence>
<protein>
    <submittedName>
        <fullName evidence="4">Helix-hairpin-helix domain-containing protein</fullName>
    </submittedName>
</protein>
<dbReference type="Pfam" id="PF10531">
    <property type="entry name" value="SLBB"/>
    <property type="match status" value="1"/>
</dbReference>
<dbReference type="PANTHER" id="PTHR21180">
    <property type="entry name" value="ENDONUCLEASE/EXONUCLEASE/PHOSPHATASE FAMILY DOMAIN-CONTAINING PROTEIN 1"/>
    <property type="match status" value="1"/>
</dbReference>
<reference evidence="4 5" key="1">
    <citation type="submission" date="2023-03" db="EMBL/GenBank/DDBJ databases">
        <title>YIM 133296 draft genome.</title>
        <authorList>
            <person name="Xiong L."/>
        </authorList>
    </citation>
    <scope>NUCLEOTIDE SEQUENCE [LARGE SCALE GENOMIC DNA]</scope>
    <source>
        <strain evidence="4 5">YIM 133296</strain>
    </source>
</reference>
<dbReference type="RefSeq" id="WP_277192569.1">
    <property type="nucleotide sequence ID" value="NZ_JAROAV010000033.1"/>
</dbReference>
<feature type="region of interest" description="Disordered" evidence="1">
    <location>
        <begin position="1"/>
        <end position="75"/>
    </location>
</feature>
<name>A0ABT6C8K6_9MICO</name>
<evidence type="ECO:0000256" key="1">
    <source>
        <dbReference type="SAM" id="MobiDB-lite"/>
    </source>
</evidence>
<dbReference type="Proteomes" id="UP001528912">
    <property type="component" value="Unassembled WGS sequence"/>
</dbReference>
<feature type="compositionally biased region" description="Basic and acidic residues" evidence="1">
    <location>
        <begin position="62"/>
        <end position="74"/>
    </location>
</feature>
<dbReference type="InterPro" id="IPR004509">
    <property type="entry name" value="Competence_ComEA_HhH"/>
</dbReference>
<dbReference type="InterPro" id="IPR051675">
    <property type="entry name" value="Endo/Exo/Phosphatase_dom_1"/>
</dbReference>
<feature type="domain" description="Helix-hairpin-helix DNA-binding motif class 1" evidence="3">
    <location>
        <begin position="268"/>
        <end position="287"/>
    </location>
</feature>
<feature type="domain" description="Helix-hairpin-helix DNA-binding motif class 1" evidence="3">
    <location>
        <begin position="298"/>
        <end position="317"/>
    </location>
</feature>
<dbReference type="EMBL" id="JAROAV010000033">
    <property type="protein sequence ID" value="MDF8265252.1"/>
    <property type="molecule type" value="Genomic_DNA"/>
</dbReference>
<accession>A0ABT6C8K6</accession>
<dbReference type="InterPro" id="IPR019554">
    <property type="entry name" value="Soluble_ligand-bd"/>
</dbReference>
<dbReference type="Gene3D" id="3.10.560.10">
    <property type="entry name" value="Outer membrane lipoprotein wza domain like"/>
    <property type="match status" value="1"/>
</dbReference>
<evidence type="ECO:0000313" key="4">
    <source>
        <dbReference type="EMBL" id="MDF8265252.1"/>
    </source>
</evidence>
<evidence type="ECO:0000259" key="3">
    <source>
        <dbReference type="SMART" id="SM00278"/>
    </source>
</evidence>
<keyword evidence="2" id="KW-1133">Transmembrane helix</keyword>
<feature type="transmembrane region" description="Helical" evidence="2">
    <location>
        <begin position="96"/>
        <end position="118"/>
    </location>
</feature>
<proteinExistence type="predicted"/>
<keyword evidence="2" id="KW-0812">Transmembrane</keyword>
<organism evidence="4 5">
    <name type="scientific">Luteipulveratus flavus</name>
    <dbReference type="NCBI Taxonomy" id="3031728"/>
    <lineage>
        <taxon>Bacteria</taxon>
        <taxon>Bacillati</taxon>
        <taxon>Actinomycetota</taxon>
        <taxon>Actinomycetes</taxon>
        <taxon>Micrococcales</taxon>
        <taxon>Dermacoccaceae</taxon>
        <taxon>Luteipulveratus</taxon>
    </lineage>
</organism>
<dbReference type="Pfam" id="PF12836">
    <property type="entry name" value="HHH_3"/>
    <property type="match status" value="1"/>
</dbReference>
<evidence type="ECO:0000313" key="5">
    <source>
        <dbReference type="Proteomes" id="UP001528912"/>
    </source>
</evidence>
<dbReference type="InterPro" id="IPR010994">
    <property type="entry name" value="RuvA_2-like"/>
</dbReference>
<dbReference type="NCBIfam" id="TIGR00426">
    <property type="entry name" value="competence protein ComEA helix-hairpin-helix repeat region"/>
    <property type="match status" value="1"/>
</dbReference>
<dbReference type="PANTHER" id="PTHR21180:SF32">
    <property type="entry name" value="ENDONUCLEASE_EXONUCLEASE_PHOSPHATASE FAMILY DOMAIN-CONTAINING PROTEIN 1"/>
    <property type="match status" value="1"/>
</dbReference>
<evidence type="ECO:0000256" key="2">
    <source>
        <dbReference type="SAM" id="Phobius"/>
    </source>
</evidence>